<sequence>MSEVKFFELDNLKVINFSEKSLVEFDQDYYLTTQNLLDKLDESSQDIKDILSCLGKDTIICRLFKMDENSEVYCAVPKIYKDESDEIHLYDAQEIPSPIAVDLKFYQYQTEFIQQTGENLILAKQTLILESEDIKVALGISVGVSTQFKEKIDDEFSPENPQLIENLLPSGKGCIPIDVVNYYPRLVKPMRDFELGDTIKIIEDLGIDPRRDATRYLVQPLDSNLEPNSDPIEVYANYSLREYYKRNGDRPCSVTKKDIKEDGRTIVKFSRADLARVS</sequence>
<proteinExistence type="predicted"/>
<dbReference type="AlphaFoldDB" id="B1X2J9"/>
<dbReference type="KEGG" id="cyt:cce_5014"/>
<evidence type="ECO:0000313" key="1">
    <source>
        <dbReference type="EMBL" id="ACB54360.1"/>
    </source>
</evidence>
<keyword evidence="2" id="KW-1185">Reference proteome</keyword>
<accession>B1X2J9</accession>
<dbReference type="eggNOG" id="ENOG503215G">
    <property type="taxonomic scope" value="Bacteria"/>
</dbReference>
<dbReference type="EMBL" id="CP000807">
    <property type="protein sequence ID" value="ACB54360.1"/>
    <property type="molecule type" value="Genomic_DNA"/>
</dbReference>
<organism evidence="1 2">
    <name type="scientific">Crocosphaera subtropica (strain ATCC 51142 / BH68)</name>
    <name type="common">Cyanothece sp. (strain ATCC 51142)</name>
    <dbReference type="NCBI Taxonomy" id="43989"/>
    <lineage>
        <taxon>Bacteria</taxon>
        <taxon>Bacillati</taxon>
        <taxon>Cyanobacteriota</taxon>
        <taxon>Cyanophyceae</taxon>
        <taxon>Oscillatoriophycideae</taxon>
        <taxon>Chroococcales</taxon>
        <taxon>Aphanothecaceae</taxon>
        <taxon>Crocosphaera</taxon>
        <taxon>Crocosphaera subtropica</taxon>
    </lineage>
</organism>
<dbReference type="Proteomes" id="UP000001203">
    <property type="component" value="Chromosome linear"/>
</dbReference>
<dbReference type="OrthoDB" id="9842702at2"/>
<dbReference type="RefSeq" id="WP_009546227.1">
    <property type="nucleotide sequence ID" value="NC_010547.1"/>
</dbReference>
<dbReference type="HOGENOM" id="CLU_1018289_0_0_3"/>
<gene>
    <name evidence="1" type="ordered locus">cce_5014</name>
</gene>
<evidence type="ECO:0000313" key="2">
    <source>
        <dbReference type="Proteomes" id="UP000001203"/>
    </source>
</evidence>
<dbReference type="STRING" id="43989.cce_5014"/>
<reference evidence="1 2" key="1">
    <citation type="journal article" date="2008" name="Proc. Natl. Acad. Sci. U.S.A.">
        <title>The genome of Cyanothece 51142, a unicellular diazotrophic cyanobacterium important in the marine nitrogen cycle.</title>
        <authorList>
            <person name="Welsh E.A."/>
            <person name="Liberton M."/>
            <person name="Stoeckel J."/>
            <person name="Loh T."/>
            <person name="Elvitigala T."/>
            <person name="Wang C."/>
            <person name="Wollam A."/>
            <person name="Fulton R.S."/>
            <person name="Clifton S.W."/>
            <person name="Jacobs J.M."/>
            <person name="Aurora R."/>
            <person name="Ghosh B.K."/>
            <person name="Sherman L.A."/>
            <person name="Smith R.D."/>
            <person name="Wilson R.K."/>
            <person name="Pakrasi H.B."/>
        </authorList>
    </citation>
    <scope>NUCLEOTIDE SEQUENCE [LARGE SCALE GENOMIC DNA]</scope>
    <source>
        <strain evidence="2">ATCC 51142 / BH68</strain>
    </source>
</reference>
<name>B1X2J9_CROS5</name>
<protein>
    <submittedName>
        <fullName evidence="1">Uncharacterized protein</fullName>
    </submittedName>
</protein>